<organism evidence="1 2">
    <name type="scientific">Nocardiopsis kunsanensis</name>
    <dbReference type="NCBI Taxonomy" id="141693"/>
    <lineage>
        <taxon>Bacteria</taxon>
        <taxon>Bacillati</taxon>
        <taxon>Actinomycetota</taxon>
        <taxon>Actinomycetes</taxon>
        <taxon>Streptosporangiales</taxon>
        <taxon>Nocardiopsidaceae</taxon>
        <taxon>Nocardiopsis</taxon>
    </lineage>
</organism>
<evidence type="ECO:0000313" key="2">
    <source>
        <dbReference type="Proteomes" id="UP000654947"/>
    </source>
</evidence>
<proteinExistence type="predicted"/>
<dbReference type="AlphaFoldDB" id="A0A918XAT2"/>
<dbReference type="Proteomes" id="UP000654947">
    <property type="component" value="Unassembled WGS sequence"/>
</dbReference>
<name>A0A918XAT2_9ACTN</name>
<comment type="caution">
    <text evidence="1">The sequence shown here is derived from an EMBL/GenBank/DDBJ whole genome shotgun (WGS) entry which is preliminary data.</text>
</comment>
<sequence>MALHICSLIRDLDQTVPDDGAYHIVRFPFGDEESYDAHGMHQVRQPDGHVVEDWDEDARSGLVWPSVSGWASLIAMVQWEAGNYSELRDRFVRDPLGLAGGADSTATDHRVPGPGMQCFTKHHEIFVDPDTPLALKVAHNAGAGARLVHAQFKLAIDDDVA</sequence>
<evidence type="ECO:0000313" key="1">
    <source>
        <dbReference type="EMBL" id="GHD19806.1"/>
    </source>
</evidence>
<gene>
    <name evidence="1" type="ORF">GCM10007147_11060</name>
</gene>
<protein>
    <submittedName>
        <fullName evidence="1">Uncharacterized protein</fullName>
    </submittedName>
</protein>
<reference evidence="1 2" key="1">
    <citation type="journal article" date="2014" name="Int. J. Syst. Evol. Microbiol.">
        <title>Complete genome sequence of Corynebacterium casei LMG S-19264T (=DSM 44701T), isolated from a smear-ripened cheese.</title>
        <authorList>
            <consortium name="US DOE Joint Genome Institute (JGI-PGF)"/>
            <person name="Walter F."/>
            <person name="Albersmeier A."/>
            <person name="Kalinowski J."/>
            <person name="Ruckert C."/>
        </authorList>
    </citation>
    <scope>NUCLEOTIDE SEQUENCE [LARGE SCALE GENOMIC DNA]</scope>
    <source>
        <strain evidence="1 2">KCTC 19473</strain>
    </source>
</reference>
<dbReference type="EMBL" id="BMXL01000004">
    <property type="protein sequence ID" value="GHD19806.1"/>
    <property type="molecule type" value="Genomic_DNA"/>
</dbReference>
<dbReference type="RefSeq" id="WP_040698932.1">
    <property type="nucleotide sequence ID" value="NZ_BMXL01000004.1"/>
</dbReference>
<keyword evidence="2" id="KW-1185">Reference proteome</keyword>
<accession>A0A918XAT2</accession>